<keyword evidence="2" id="KW-0963">Cytoplasm</keyword>
<feature type="coiled-coil region" evidence="5">
    <location>
        <begin position="123"/>
        <end position="202"/>
    </location>
</feature>
<dbReference type="SUPFAM" id="SSF46934">
    <property type="entry name" value="UBA-like"/>
    <property type="match status" value="1"/>
</dbReference>
<evidence type="ECO:0000313" key="9">
    <source>
        <dbReference type="Proteomes" id="UP001187531"/>
    </source>
</evidence>
<proteinExistence type="predicted"/>
<evidence type="ECO:0000256" key="4">
    <source>
        <dbReference type="PROSITE-ProRule" id="PRU00042"/>
    </source>
</evidence>
<dbReference type="InterPro" id="IPR009060">
    <property type="entry name" value="UBA-like_sf"/>
</dbReference>
<organism evidence="8 9">
    <name type="scientific">Artemia franciscana</name>
    <name type="common">Brine shrimp</name>
    <name type="synonym">Artemia sanfranciscana</name>
    <dbReference type="NCBI Taxonomy" id="6661"/>
    <lineage>
        <taxon>Eukaryota</taxon>
        <taxon>Metazoa</taxon>
        <taxon>Ecdysozoa</taxon>
        <taxon>Arthropoda</taxon>
        <taxon>Crustacea</taxon>
        <taxon>Branchiopoda</taxon>
        <taxon>Anostraca</taxon>
        <taxon>Artemiidae</taxon>
        <taxon>Artemia</taxon>
    </lineage>
</organism>
<evidence type="ECO:0000259" key="7">
    <source>
        <dbReference type="PROSITE" id="PS50157"/>
    </source>
</evidence>
<dbReference type="CDD" id="cd01772">
    <property type="entry name" value="UBX_UBXN1"/>
    <property type="match status" value="1"/>
</dbReference>
<dbReference type="InterPro" id="IPR013087">
    <property type="entry name" value="Znf_C2H2_type"/>
</dbReference>
<feature type="domain" description="UBX" evidence="6">
    <location>
        <begin position="225"/>
        <end position="303"/>
    </location>
</feature>
<keyword evidence="4" id="KW-0479">Metal-binding</keyword>
<dbReference type="GO" id="GO:0008270">
    <property type="term" value="F:zinc ion binding"/>
    <property type="evidence" value="ECO:0007669"/>
    <property type="project" value="UniProtKB-KW"/>
</dbReference>
<dbReference type="Proteomes" id="UP001187531">
    <property type="component" value="Unassembled WGS sequence"/>
</dbReference>
<dbReference type="Gene3D" id="3.10.20.90">
    <property type="entry name" value="Phosphatidylinositol 3-kinase Catalytic Subunit, Chain A, domain 1"/>
    <property type="match status" value="1"/>
</dbReference>
<evidence type="ECO:0000256" key="5">
    <source>
        <dbReference type="SAM" id="Coils"/>
    </source>
</evidence>
<dbReference type="Gene3D" id="1.10.8.10">
    <property type="entry name" value="DNA helicase RuvA subunit, C-terminal domain"/>
    <property type="match status" value="1"/>
</dbReference>
<comment type="subcellular location">
    <subcellularLocation>
        <location evidence="1">Cytoplasm</location>
    </subcellularLocation>
</comment>
<dbReference type="GO" id="GO:0005737">
    <property type="term" value="C:cytoplasm"/>
    <property type="evidence" value="ECO:0007669"/>
    <property type="project" value="UniProtKB-SubCell"/>
</dbReference>
<name>A0AA88HL11_ARTSF</name>
<evidence type="ECO:0000256" key="3">
    <source>
        <dbReference type="ARBA" id="ARBA00023054"/>
    </source>
</evidence>
<evidence type="ECO:0000313" key="8">
    <source>
        <dbReference type="EMBL" id="KAK2706807.1"/>
    </source>
</evidence>
<dbReference type="GO" id="GO:0031397">
    <property type="term" value="P:negative regulation of protein ubiquitination"/>
    <property type="evidence" value="ECO:0007669"/>
    <property type="project" value="TreeGrafter"/>
</dbReference>
<evidence type="ECO:0008006" key="10">
    <source>
        <dbReference type="Google" id="ProtNLM"/>
    </source>
</evidence>
<dbReference type="Pfam" id="PF22562">
    <property type="entry name" value="UBA_7"/>
    <property type="match status" value="1"/>
</dbReference>
<sequence length="307" mass="35653">MSDMKAALTEMGFPLWKIDKALAETNNAGLEQAMEWMISHEDVQEEITSAPTQSIPATSKDEAEPLLDATQSVAKSIKCDDCGKMFRNTEQAELHAVRTNHANFSESSEEKKPLTEEERKVQLEQLQGLMKQKRLEREEREKREAIEREKKRIQAGKEMAEFRRKNDEIEMKKLAEQRRREKEEERQARERVRRQIEEDKLARKKKVEEKDVVSPKPEAVPQDLKDYKQATIQVRLTDGSTLKQIFNAKEPLSAVKLYIDLNRKDGNFPYKLMTTFPRKVFTEEDYDTPLNELDLVPSAVLVASKIM</sequence>
<dbReference type="PANTHER" id="PTHR46340:SF1">
    <property type="entry name" value="UBX DOMAIN-CONTAINING PROTEIN 1"/>
    <property type="match status" value="1"/>
</dbReference>
<dbReference type="InterPro" id="IPR015940">
    <property type="entry name" value="UBA"/>
</dbReference>
<dbReference type="PANTHER" id="PTHR46340">
    <property type="entry name" value="UBX DOMAIN-CONTAINING PROTEIN 1"/>
    <property type="match status" value="1"/>
</dbReference>
<dbReference type="InterPro" id="IPR001012">
    <property type="entry name" value="UBX_dom"/>
</dbReference>
<reference evidence="8" key="1">
    <citation type="submission" date="2023-07" db="EMBL/GenBank/DDBJ databases">
        <title>Chromosome-level genome assembly of Artemia franciscana.</title>
        <authorList>
            <person name="Jo E."/>
        </authorList>
    </citation>
    <scope>NUCLEOTIDE SEQUENCE</scope>
    <source>
        <tissue evidence="8">Whole body</tissue>
    </source>
</reference>
<keyword evidence="4" id="KW-0862">Zinc</keyword>
<accession>A0AA88HL11</accession>
<dbReference type="GO" id="GO:0032435">
    <property type="term" value="P:negative regulation of proteasomal ubiquitin-dependent protein catabolic process"/>
    <property type="evidence" value="ECO:0007669"/>
    <property type="project" value="TreeGrafter"/>
</dbReference>
<dbReference type="EMBL" id="JAVRJZ010000019">
    <property type="protein sequence ID" value="KAK2706807.1"/>
    <property type="molecule type" value="Genomic_DNA"/>
</dbReference>
<evidence type="ECO:0000259" key="6">
    <source>
        <dbReference type="PROSITE" id="PS50033"/>
    </source>
</evidence>
<comment type="caution">
    <text evidence="8">The sequence shown here is derived from an EMBL/GenBank/DDBJ whole genome shotgun (WGS) entry which is preliminary data.</text>
</comment>
<dbReference type="Pfam" id="PF00789">
    <property type="entry name" value="UBX"/>
    <property type="match status" value="1"/>
</dbReference>
<protein>
    <recommendedName>
        <fullName evidence="10">UBX domain-containing protein 1</fullName>
    </recommendedName>
</protein>
<evidence type="ECO:0000256" key="2">
    <source>
        <dbReference type="ARBA" id="ARBA00022490"/>
    </source>
</evidence>
<dbReference type="InterPro" id="IPR029071">
    <property type="entry name" value="Ubiquitin-like_domsf"/>
</dbReference>
<keyword evidence="3 5" id="KW-0175">Coiled coil</keyword>
<dbReference type="PROSITE" id="PS00028">
    <property type="entry name" value="ZINC_FINGER_C2H2_1"/>
    <property type="match status" value="1"/>
</dbReference>
<evidence type="ECO:0000256" key="1">
    <source>
        <dbReference type="ARBA" id="ARBA00004496"/>
    </source>
</evidence>
<dbReference type="PROSITE" id="PS50157">
    <property type="entry name" value="ZINC_FINGER_C2H2_2"/>
    <property type="match status" value="1"/>
</dbReference>
<keyword evidence="4" id="KW-0863">Zinc-finger</keyword>
<dbReference type="GO" id="GO:0036435">
    <property type="term" value="F:K48-linked polyubiquitin modification-dependent protein binding"/>
    <property type="evidence" value="ECO:0007669"/>
    <property type="project" value="TreeGrafter"/>
</dbReference>
<dbReference type="PROSITE" id="PS50033">
    <property type="entry name" value="UBX"/>
    <property type="match status" value="1"/>
</dbReference>
<dbReference type="SMART" id="SM00166">
    <property type="entry name" value="UBX"/>
    <property type="match status" value="1"/>
</dbReference>
<keyword evidence="9" id="KW-1185">Reference proteome</keyword>
<dbReference type="SUPFAM" id="SSF54236">
    <property type="entry name" value="Ubiquitin-like"/>
    <property type="match status" value="1"/>
</dbReference>
<feature type="domain" description="C2H2-type" evidence="7">
    <location>
        <begin position="77"/>
        <end position="106"/>
    </location>
</feature>
<dbReference type="AlphaFoldDB" id="A0AA88HL11"/>
<dbReference type="GO" id="GO:0005634">
    <property type="term" value="C:nucleus"/>
    <property type="evidence" value="ECO:0007669"/>
    <property type="project" value="TreeGrafter"/>
</dbReference>
<dbReference type="GO" id="GO:1903094">
    <property type="term" value="P:negative regulation of protein K48-linked deubiquitination"/>
    <property type="evidence" value="ECO:0007669"/>
    <property type="project" value="TreeGrafter"/>
</dbReference>
<gene>
    <name evidence="8" type="ORF">QYM36_014740</name>
</gene>